<keyword evidence="1" id="KW-0732">Signal</keyword>
<dbReference type="Proteomes" id="UP000035579">
    <property type="component" value="Chromosome"/>
</dbReference>
<dbReference type="Proteomes" id="UP000256345">
    <property type="component" value="Unassembled WGS sequence"/>
</dbReference>
<name>A0AAC8QDH7_9BACT</name>
<accession>A0AAC8QDH7</accession>
<dbReference type="KEGG" id="age:AA314_07333"/>
<evidence type="ECO:0000256" key="1">
    <source>
        <dbReference type="SAM" id="SignalP"/>
    </source>
</evidence>
<reference evidence="2 4" key="1">
    <citation type="submission" date="2015-05" db="EMBL/GenBank/DDBJ databases">
        <title>Genome assembly of Archangium gephyra DSM 2261.</title>
        <authorList>
            <person name="Sharma G."/>
            <person name="Subramanian S."/>
        </authorList>
    </citation>
    <scope>NUCLEOTIDE SEQUENCE [LARGE SCALE GENOMIC DNA]</scope>
    <source>
        <strain evidence="2 4">DSM 2261</strain>
    </source>
</reference>
<dbReference type="EMBL" id="QUMU01000002">
    <property type="protein sequence ID" value="REG36387.1"/>
    <property type="molecule type" value="Genomic_DNA"/>
</dbReference>
<dbReference type="RefSeq" id="WP_047859182.1">
    <property type="nucleotide sequence ID" value="NZ_CP011509.1"/>
</dbReference>
<protein>
    <submittedName>
        <fullName evidence="2">Uncharacterized protein</fullName>
    </submittedName>
</protein>
<proteinExistence type="predicted"/>
<evidence type="ECO:0000313" key="4">
    <source>
        <dbReference type="Proteomes" id="UP000035579"/>
    </source>
</evidence>
<reference evidence="3 5" key="2">
    <citation type="submission" date="2018-08" db="EMBL/GenBank/DDBJ databases">
        <title>Genomic Encyclopedia of Archaeal and Bacterial Type Strains, Phase II (KMG-II): from individual species to whole genera.</title>
        <authorList>
            <person name="Goeker M."/>
        </authorList>
    </citation>
    <scope>NUCLEOTIDE SEQUENCE [LARGE SCALE GENOMIC DNA]</scope>
    <source>
        <strain evidence="3 5">DSM 2261</strain>
    </source>
</reference>
<evidence type="ECO:0000313" key="5">
    <source>
        <dbReference type="Proteomes" id="UP000256345"/>
    </source>
</evidence>
<feature type="chain" id="PRO_5041971440" evidence="1">
    <location>
        <begin position="23"/>
        <end position="286"/>
    </location>
</feature>
<feature type="signal peptide" evidence="1">
    <location>
        <begin position="1"/>
        <end position="22"/>
    </location>
</feature>
<sequence>MRALLLAVLMSLTLTSSTPAFAQPLPARDTADVGPRGSWSVGVFNPLRIAVHEAVELQTHPLLFFVAPNVDARFALLRSPLRLTAEAGLSMPTLAMRLVKGYLFPSWDTSQNDIGWMLIPRAGLLLSGNVLEHDVWTLRADAAFRIPLGPNSATPLNSFLTPLDLVLAAPLTGFRSRVGGAYDHAFNDRLRLRGELNLYVTGSQGNLIVSGEDVGPIASISPLVLTAHVGVDIAVFQHSRITAGVLWANADQGATRVVEGADGFSERVRVRSNDFLPTLDFIWQGF</sequence>
<dbReference type="EMBL" id="CP011509">
    <property type="protein sequence ID" value="AKJ05707.1"/>
    <property type="molecule type" value="Genomic_DNA"/>
</dbReference>
<keyword evidence="5" id="KW-1185">Reference proteome</keyword>
<evidence type="ECO:0000313" key="2">
    <source>
        <dbReference type="EMBL" id="AKJ05707.1"/>
    </source>
</evidence>
<evidence type="ECO:0000313" key="3">
    <source>
        <dbReference type="EMBL" id="REG36387.1"/>
    </source>
</evidence>
<dbReference type="AlphaFoldDB" id="A0AAC8QDH7"/>
<organism evidence="2 4">
    <name type="scientific">Archangium gephyra</name>
    <dbReference type="NCBI Taxonomy" id="48"/>
    <lineage>
        <taxon>Bacteria</taxon>
        <taxon>Pseudomonadati</taxon>
        <taxon>Myxococcota</taxon>
        <taxon>Myxococcia</taxon>
        <taxon>Myxococcales</taxon>
        <taxon>Cystobacterineae</taxon>
        <taxon>Archangiaceae</taxon>
        <taxon>Archangium</taxon>
    </lineage>
</organism>
<gene>
    <name evidence="2" type="ORF">AA314_07333</name>
    <name evidence="3" type="ORF">ATI61_102764</name>
</gene>